<dbReference type="GO" id="GO:0016787">
    <property type="term" value="F:hydrolase activity"/>
    <property type="evidence" value="ECO:0007669"/>
    <property type="project" value="UniProtKB-KW"/>
</dbReference>
<comment type="caution">
    <text evidence="3">The sequence shown here is derived from an EMBL/GenBank/DDBJ whole genome shotgun (WGS) entry which is preliminary data.</text>
</comment>
<dbReference type="Pfam" id="PF00857">
    <property type="entry name" value="Isochorismatase"/>
    <property type="match status" value="1"/>
</dbReference>
<evidence type="ECO:0000313" key="3">
    <source>
        <dbReference type="EMBL" id="RVU03214.1"/>
    </source>
</evidence>
<accession>A0A437N032</accession>
<keyword evidence="1 3" id="KW-0378">Hydrolase</keyword>
<gene>
    <name evidence="3" type="ORF">EOE18_16905</name>
</gene>
<dbReference type="PANTHER" id="PTHR43540:SF6">
    <property type="entry name" value="ISOCHORISMATASE-LIKE DOMAIN-CONTAINING PROTEIN"/>
    <property type="match status" value="1"/>
</dbReference>
<evidence type="ECO:0000313" key="4">
    <source>
        <dbReference type="Proteomes" id="UP000282837"/>
    </source>
</evidence>
<evidence type="ECO:0000259" key="2">
    <source>
        <dbReference type="Pfam" id="PF00857"/>
    </source>
</evidence>
<reference evidence="3 4" key="1">
    <citation type="submission" date="2019-01" db="EMBL/GenBank/DDBJ databases">
        <authorList>
            <person name="Chen W.-M."/>
        </authorList>
    </citation>
    <scope>NUCLEOTIDE SEQUENCE [LARGE SCALE GENOMIC DNA]</scope>
    <source>
        <strain evidence="3 4">FSY-9</strain>
    </source>
</reference>
<keyword evidence="4" id="KW-1185">Reference proteome</keyword>
<dbReference type="PANTHER" id="PTHR43540">
    <property type="entry name" value="PEROXYUREIDOACRYLATE/UREIDOACRYLATE AMIDOHYDROLASE-RELATED"/>
    <property type="match status" value="1"/>
</dbReference>
<dbReference type="InterPro" id="IPR000868">
    <property type="entry name" value="Isochorismatase-like_dom"/>
</dbReference>
<dbReference type="EMBL" id="SACO01000019">
    <property type="protein sequence ID" value="RVU03214.1"/>
    <property type="molecule type" value="Genomic_DNA"/>
</dbReference>
<organism evidence="3 4">
    <name type="scientific">Novosphingobium umbonatum</name>
    <dbReference type="NCBI Taxonomy" id="1908524"/>
    <lineage>
        <taxon>Bacteria</taxon>
        <taxon>Pseudomonadati</taxon>
        <taxon>Pseudomonadota</taxon>
        <taxon>Alphaproteobacteria</taxon>
        <taxon>Sphingomonadales</taxon>
        <taxon>Sphingomonadaceae</taxon>
        <taxon>Novosphingobium</taxon>
    </lineage>
</organism>
<dbReference type="SUPFAM" id="SSF52499">
    <property type="entry name" value="Isochorismatase-like hydrolases"/>
    <property type="match status" value="1"/>
</dbReference>
<name>A0A437N032_9SPHN</name>
<dbReference type="Proteomes" id="UP000282837">
    <property type="component" value="Unassembled WGS sequence"/>
</dbReference>
<dbReference type="Gene3D" id="3.40.50.850">
    <property type="entry name" value="Isochorismatase-like"/>
    <property type="match status" value="1"/>
</dbReference>
<proteinExistence type="predicted"/>
<dbReference type="AlphaFoldDB" id="A0A437N032"/>
<evidence type="ECO:0000256" key="1">
    <source>
        <dbReference type="ARBA" id="ARBA00022801"/>
    </source>
</evidence>
<sequence>MAIAGASPVMGQTIVDRWAEVAIPAPPVLVPVTVKPARSALLVLDMLAVNCVPEKRPSCVRSIAPVEALLKRARAAGMLVIYSAGQAGSVVPPDPVAPLKPLAGEPMVRAGADKFLHSDLEQILKQHGIDTVIITGTSAEGAVLYTASGASGRGFQVVVPVDGLSAAQNFAELYTVWHLQHAPASITSRIQVTSSDQIAIEQARPDKGRMP</sequence>
<protein>
    <submittedName>
        <fullName evidence="3">Cysteine hydrolase</fullName>
    </submittedName>
</protein>
<feature type="domain" description="Isochorismatase-like" evidence="2">
    <location>
        <begin position="39"/>
        <end position="187"/>
    </location>
</feature>
<dbReference type="InterPro" id="IPR036380">
    <property type="entry name" value="Isochorismatase-like_sf"/>
</dbReference>
<dbReference type="InterPro" id="IPR050272">
    <property type="entry name" value="Isochorismatase-like_hydrls"/>
</dbReference>